<name>A0ABZ2SPM4_9ENTE</name>
<protein>
    <submittedName>
        <fullName evidence="1">Uncharacterized protein</fullName>
    </submittedName>
</protein>
<keyword evidence="2" id="KW-1185">Reference proteome</keyword>
<gene>
    <name evidence="1" type="ORF">DOK78_000766</name>
</gene>
<evidence type="ECO:0000313" key="2">
    <source>
        <dbReference type="Proteomes" id="UP000664701"/>
    </source>
</evidence>
<reference evidence="1 2" key="2">
    <citation type="submission" date="2024-03" db="EMBL/GenBank/DDBJ databases">
        <title>The Genome Sequence of Enterococcus sp. DIV2402.</title>
        <authorList>
            <consortium name="The Broad Institute Genomics Platform"/>
            <consortium name="The Broad Institute Microbial Omics Core"/>
            <consortium name="The Broad Institute Genomic Center for Infectious Diseases"/>
            <person name="Earl A."/>
            <person name="Manson A."/>
            <person name="Gilmore M."/>
            <person name="Schwartman J."/>
            <person name="Shea T."/>
            <person name="Abouelleil A."/>
            <person name="Cao P."/>
            <person name="Chapman S."/>
            <person name="Cusick C."/>
            <person name="Young S."/>
            <person name="Neafsey D."/>
            <person name="Nusbaum C."/>
            <person name="Birren B."/>
        </authorList>
    </citation>
    <scope>NUCLEOTIDE SEQUENCE [LARGE SCALE GENOMIC DNA]</scope>
    <source>
        <strain evidence="1 2">DIV2402</strain>
    </source>
</reference>
<evidence type="ECO:0000313" key="1">
    <source>
        <dbReference type="EMBL" id="WYJ76149.1"/>
    </source>
</evidence>
<dbReference type="Proteomes" id="UP000664701">
    <property type="component" value="Chromosome"/>
</dbReference>
<dbReference type="RefSeq" id="WP_207942171.1">
    <property type="nucleotide sequence ID" value="NZ_CP147251.1"/>
</dbReference>
<organism evidence="1 2">
    <name type="scientific">Candidatus Enterococcus lowellii</name>
    <dbReference type="NCBI Taxonomy" id="2230877"/>
    <lineage>
        <taxon>Bacteria</taxon>
        <taxon>Bacillati</taxon>
        <taxon>Bacillota</taxon>
        <taxon>Bacilli</taxon>
        <taxon>Lactobacillales</taxon>
        <taxon>Enterococcaceae</taxon>
        <taxon>Enterococcus</taxon>
    </lineage>
</organism>
<reference evidence="1 2" key="1">
    <citation type="submission" date="2021-03" db="EMBL/GenBank/DDBJ databases">
        <authorList>
            <person name="Gilmore M.S."/>
            <person name="Schwartzman J."/>
            <person name="Van Tyne D."/>
            <person name="Martin M."/>
            <person name="Earl A.M."/>
            <person name="Manson A.L."/>
            <person name="Straub T."/>
            <person name="Salamzade R."/>
            <person name="Saavedra J."/>
            <person name="Lebreton F."/>
            <person name="Prichula J."/>
            <person name="Schaufler K."/>
            <person name="Gaca A."/>
            <person name="Sgardioli B."/>
            <person name="Wagenaar J."/>
            <person name="Strong T."/>
        </authorList>
    </citation>
    <scope>NUCLEOTIDE SEQUENCE [LARGE SCALE GENOMIC DNA]</scope>
    <source>
        <strain evidence="1 2">DIV2402</strain>
    </source>
</reference>
<proteinExistence type="predicted"/>
<accession>A0ABZ2SPM4</accession>
<dbReference type="EMBL" id="CP147251">
    <property type="protein sequence ID" value="WYJ76149.1"/>
    <property type="molecule type" value="Genomic_DNA"/>
</dbReference>
<sequence length="135" mass="15943">MSTPSYNELKKELVTALDIHIDLLKDTSLIEPEHLDGIMFMMRSFGFMLDRAPKVLLEEDPEEMNFLMFQYYSLLSELKHNLLLNYPNTTLQNRPLIDIVQIFPTTYEKDMKLWWEQLTGLHVDDSKQTMSLDID</sequence>